<dbReference type="Gene3D" id="3.40.1180.10">
    <property type="entry name" value="Decaprenyl diphosphate synthase-like"/>
    <property type="match status" value="1"/>
</dbReference>
<dbReference type="CDD" id="cd00475">
    <property type="entry name" value="Cis_IPPS"/>
    <property type="match status" value="1"/>
</dbReference>
<dbReference type="NCBIfam" id="TIGR00055">
    <property type="entry name" value="uppS"/>
    <property type="match status" value="1"/>
</dbReference>
<dbReference type="STRING" id="307507.A0A2V0NY88"/>
<dbReference type="PANTHER" id="PTHR10291">
    <property type="entry name" value="DEHYDRODOLICHYL DIPHOSPHATE SYNTHASE FAMILY MEMBER"/>
    <property type="match status" value="1"/>
</dbReference>
<dbReference type="AlphaFoldDB" id="A0A2V0NY88"/>
<dbReference type="PROSITE" id="PS01066">
    <property type="entry name" value="UPP_SYNTHASE"/>
    <property type="match status" value="1"/>
</dbReference>
<dbReference type="GO" id="GO:0016094">
    <property type="term" value="P:polyprenol biosynthetic process"/>
    <property type="evidence" value="ECO:0007669"/>
    <property type="project" value="TreeGrafter"/>
</dbReference>
<dbReference type="InterPro" id="IPR001441">
    <property type="entry name" value="UPP_synth-like"/>
</dbReference>
<sequence length="383" mass="40414">MWWPVRRVFQALLLGQPVPQHVAFIMDGNRRYADCAGVAPLDGHASGYKKMVEVIKWCFELGVRHVSVYAFSIDNFRRSADEVEGLMRLAADKFDELTRDEGARAWGAELRIIGDLQRLPPGVAAAAARLMRSSAALAAAAPRGAPPRVVNVCFPYTSTQELAAALGALRAGLARGALLPADVDTRLLLDAMHTRPQAGAGSPPVDLVLRTSGEERLSDFMLWQSGGALLTWLPVLWPQLGFLDLLRALRAWQEARPALRALEGAAAGAAARGCSPPPASDAACGGGGGGGAPCSCCSCGRPRDGGEAAAAGAAALASIREEAASCAPHPSKQLRTEGFLTGLEAVRQEWISEQHMYQQQQQQRQQCGGTAYSGGGKLAAPAS</sequence>
<dbReference type="InterPro" id="IPR018520">
    <property type="entry name" value="UPP_synth-like_CS"/>
</dbReference>
<protein>
    <recommendedName>
        <fullName evidence="3">Alkyl transferase</fullName>
        <ecNumber evidence="3">2.5.1.-</ecNumber>
    </recommendedName>
</protein>
<reference evidence="5 6" key="1">
    <citation type="journal article" date="2018" name="Sci. Rep.">
        <title>Raphidocelis subcapitata (=Pseudokirchneriella subcapitata) provides an insight into genome evolution and environmental adaptations in the Sphaeropleales.</title>
        <authorList>
            <person name="Suzuki S."/>
            <person name="Yamaguchi H."/>
            <person name="Nakajima N."/>
            <person name="Kawachi M."/>
        </authorList>
    </citation>
    <scope>NUCLEOTIDE SEQUENCE [LARGE SCALE GENOMIC DNA]</scope>
    <source>
        <strain evidence="5 6">NIES-35</strain>
    </source>
</reference>
<evidence type="ECO:0000256" key="3">
    <source>
        <dbReference type="RuleBase" id="RU363018"/>
    </source>
</evidence>
<dbReference type="EMBL" id="BDRX01000030">
    <property type="protein sequence ID" value="GBF92299.1"/>
    <property type="molecule type" value="Genomic_DNA"/>
</dbReference>
<dbReference type="Proteomes" id="UP000247498">
    <property type="component" value="Unassembled WGS sequence"/>
</dbReference>
<dbReference type="InterPro" id="IPR036424">
    <property type="entry name" value="UPP_synth-like_sf"/>
</dbReference>
<evidence type="ECO:0000256" key="2">
    <source>
        <dbReference type="ARBA" id="ARBA00022679"/>
    </source>
</evidence>
<gene>
    <name evidence="5" type="ORF">Rsub_05382</name>
</gene>
<dbReference type="Pfam" id="PF01255">
    <property type="entry name" value="Prenyltransf"/>
    <property type="match status" value="1"/>
</dbReference>
<keyword evidence="2 3" id="KW-0808">Transferase</keyword>
<comment type="similarity">
    <text evidence="1 3">Belongs to the UPP synthase family.</text>
</comment>
<dbReference type="PANTHER" id="PTHR10291:SF43">
    <property type="entry name" value="DEHYDRODOLICHYL DIPHOSPHATE SYNTHASE COMPLEX SUBUNIT DHDDS"/>
    <property type="match status" value="1"/>
</dbReference>
<keyword evidence="6" id="KW-1185">Reference proteome</keyword>
<dbReference type="EC" id="2.5.1.-" evidence="3"/>
<comment type="caution">
    <text evidence="5">The sequence shown here is derived from an EMBL/GenBank/DDBJ whole genome shotgun (WGS) entry which is preliminary data.</text>
</comment>
<accession>A0A2V0NY88</accession>
<evidence type="ECO:0000256" key="1">
    <source>
        <dbReference type="ARBA" id="ARBA00005432"/>
    </source>
</evidence>
<evidence type="ECO:0000313" key="5">
    <source>
        <dbReference type="EMBL" id="GBF92299.1"/>
    </source>
</evidence>
<dbReference type="SUPFAM" id="SSF64005">
    <property type="entry name" value="Undecaprenyl diphosphate synthase"/>
    <property type="match status" value="1"/>
</dbReference>
<evidence type="ECO:0000313" key="6">
    <source>
        <dbReference type="Proteomes" id="UP000247498"/>
    </source>
</evidence>
<dbReference type="InParanoid" id="A0A2V0NY88"/>
<dbReference type="GO" id="GO:0045547">
    <property type="term" value="F:ditrans,polycis-polyprenyl diphosphate synthase [(2E,6E)-farnesyl diphosphate specific] activity"/>
    <property type="evidence" value="ECO:0007669"/>
    <property type="project" value="TreeGrafter"/>
</dbReference>
<evidence type="ECO:0000256" key="4">
    <source>
        <dbReference type="SAM" id="MobiDB-lite"/>
    </source>
</evidence>
<dbReference type="GO" id="GO:0005783">
    <property type="term" value="C:endoplasmic reticulum"/>
    <property type="evidence" value="ECO:0007669"/>
    <property type="project" value="TreeGrafter"/>
</dbReference>
<dbReference type="FunCoup" id="A0A2V0NY88">
    <property type="interactions" value="1920"/>
</dbReference>
<name>A0A2V0NY88_9CHLO</name>
<dbReference type="OrthoDB" id="4173905at2759"/>
<feature type="region of interest" description="Disordered" evidence="4">
    <location>
        <begin position="360"/>
        <end position="383"/>
    </location>
</feature>
<proteinExistence type="inferred from homology"/>
<dbReference type="HAMAP" id="MF_01139">
    <property type="entry name" value="ISPT"/>
    <property type="match status" value="1"/>
</dbReference>
<organism evidence="5 6">
    <name type="scientific">Raphidocelis subcapitata</name>
    <dbReference type="NCBI Taxonomy" id="307507"/>
    <lineage>
        <taxon>Eukaryota</taxon>
        <taxon>Viridiplantae</taxon>
        <taxon>Chlorophyta</taxon>
        <taxon>core chlorophytes</taxon>
        <taxon>Chlorophyceae</taxon>
        <taxon>CS clade</taxon>
        <taxon>Sphaeropleales</taxon>
        <taxon>Selenastraceae</taxon>
        <taxon>Raphidocelis</taxon>
    </lineage>
</organism>